<protein>
    <submittedName>
        <fullName evidence="4">Transcriptional regulator, TetR family</fullName>
    </submittedName>
</protein>
<dbReference type="InterPro" id="IPR050109">
    <property type="entry name" value="HTH-type_TetR-like_transc_reg"/>
</dbReference>
<dbReference type="PROSITE" id="PS50977">
    <property type="entry name" value="HTH_TETR_2"/>
    <property type="match status" value="1"/>
</dbReference>
<sequence>MITKEDFLKLSITNFTRFGSHNYTMDQLAAELGISKKTIYQHFKNKQELVFASFQYLLERFKQELNDIEEREKDTPLRCIVSFYRMGMGKLQAFNPTFLHGLQKYYPETYTCYQVFKQNTIFGKVLPLLKSAQQQGILRKDVNPELFCKLHLFRMENVLFSGNFLNEYDREMLLEHFITNNLRGLMTGNYIRKHGFSL</sequence>
<organism evidence="4 5">
    <name type="scientific">Sinomicrobium oceani</name>
    <dbReference type="NCBI Taxonomy" id="1150368"/>
    <lineage>
        <taxon>Bacteria</taxon>
        <taxon>Pseudomonadati</taxon>
        <taxon>Bacteroidota</taxon>
        <taxon>Flavobacteriia</taxon>
        <taxon>Flavobacteriales</taxon>
        <taxon>Flavobacteriaceae</taxon>
        <taxon>Sinomicrobium</taxon>
    </lineage>
</organism>
<dbReference type="OrthoDB" id="881297at2"/>
<evidence type="ECO:0000256" key="1">
    <source>
        <dbReference type="ARBA" id="ARBA00023125"/>
    </source>
</evidence>
<dbReference type="Pfam" id="PF00440">
    <property type="entry name" value="TetR_N"/>
    <property type="match status" value="1"/>
</dbReference>
<dbReference type="Proteomes" id="UP000182248">
    <property type="component" value="Unassembled WGS sequence"/>
</dbReference>
<name>A0A1K1P3B2_9FLAO</name>
<dbReference type="InterPro" id="IPR001387">
    <property type="entry name" value="Cro/C1-type_HTH"/>
</dbReference>
<dbReference type="InterPro" id="IPR001647">
    <property type="entry name" value="HTH_TetR"/>
</dbReference>
<feature type="domain" description="HTH tetR-type" evidence="3">
    <location>
        <begin position="1"/>
        <end position="61"/>
    </location>
</feature>
<evidence type="ECO:0000256" key="2">
    <source>
        <dbReference type="PROSITE-ProRule" id="PRU00335"/>
    </source>
</evidence>
<dbReference type="STRING" id="1150368.SAMN02927921_01526"/>
<dbReference type="PANTHER" id="PTHR30328">
    <property type="entry name" value="TRANSCRIPTIONAL REPRESSOR"/>
    <property type="match status" value="1"/>
</dbReference>
<dbReference type="SUPFAM" id="SSF46689">
    <property type="entry name" value="Homeodomain-like"/>
    <property type="match status" value="1"/>
</dbReference>
<gene>
    <name evidence="4" type="ORF">SAMN02927921_01526</name>
</gene>
<dbReference type="CDD" id="cd00093">
    <property type="entry name" value="HTH_XRE"/>
    <property type="match status" value="1"/>
</dbReference>
<dbReference type="InterPro" id="IPR009057">
    <property type="entry name" value="Homeodomain-like_sf"/>
</dbReference>
<dbReference type="PANTHER" id="PTHR30328:SF54">
    <property type="entry name" value="HTH-TYPE TRANSCRIPTIONAL REPRESSOR SCO4008"/>
    <property type="match status" value="1"/>
</dbReference>
<dbReference type="Gene3D" id="1.10.357.10">
    <property type="entry name" value="Tetracycline Repressor, domain 2"/>
    <property type="match status" value="1"/>
</dbReference>
<dbReference type="GO" id="GO:0003677">
    <property type="term" value="F:DNA binding"/>
    <property type="evidence" value="ECO:0007669"/>
    <property type="project" value="UniProtKB-UniRule"/>
</dbReference>
<evidence type="ECO:0000313" key="4">
    <source>
        <dbReference type="EMBL" id="SFW41142.1"/>
    </source>
</evidence>
<dbReference type="AlphaFoldDB" id="A0A1K1P3B2"/>
<dbReference type="RefSeq" id="WP_072316912.1">
    <property type="nucleotide sequence ID" value="NZ_FPJE01000007.1"/>
</dbReference>
<keyword evidence="1 2" id="KW-0238">DNA-binding</keyword>
<keyword evidence="5" id="KW-1185">Reference proteome</keyword>
<evidence type="ECO:0000259" key="3">
    <source>
        <dbReference type="PROSITE" id="PS50977"/>
    </source>
</evidence>
<evidence type="ECO:0000313" key="5">
    <source>
        <dbReference type="Proteomes" id="UP000182248"/>
    </source>
</evidence>
<reference evidence="4 5" key="1">
    <citation type="submission" date="2016-11" db="EMBL/GenBank/DDBJ databases">
        <authorList>
            <person name="Jaros S."/>
            <person name="Januszkiewicz K."/>
            <person name="Wedrychowicz H."/>
        </authorList>
    </citation>
    <scope>NUCLEOTIDE SEQUENCE [LARGE SCALE GENOMIC DNA]</scope>
    <source>
        <strain evidence="4 5">CGMCC 1.12145</strain>
    </source>
</reference>
<accession>A0A1K1P3B2</accession>
<dbReference type="EMBL" id="FPJE01000007">
    <property type="protein sequence ID" value="SFW41142.1"/>
    <property type="molecule type" value="Genomic_DNA"/>
</dbReference>
<feature type="DNA-binding region" description="H-T-H motif" evidence="2">
    <location>
        <begin position="24"/>
        <end position="43"/>
    </location>
</feature>
<proteinExistence type="predicted"/>